<proteinExistence type="predicted"/>
<dbReference type="AlphaFoldDB" id="A0A4V2DXC1"/>
<dbReference type="Proteomes" id="UP000293369">
    <property type="component" value="Unassembled WGS sequence"/>
</dbReference>
<comment type="caution">
    <text evidence="1">The sequence shown here is derived from an EMBL/GenBank/DDBJ whole genome shotgun (WGS) entry which is preliminary data.</text>
</comment>
<organism evidence="1 2">
    <name type="scientific">Pseudomonas orientalis</name>
    <dbReference type="NCBI Taxonomy" id="76758"/>
    <lineage>
        <taxon>Bacteria</taxon>
        <taxon>Pseudomonadati</taxon>
        <taxon>Pseudomonadota</taxon>
        <taxon>Gammaproteobacteria</taxon>
        <taxon>Pseudomonadales</taxon>
        <taxon>Pseudomonadaceae</taxon>
        <taxon>Pseudomonas</taxon>
    </lineage>
</organism>
<dbReference type="EMBL" id="SGFE01000042">
    <property type="protein sequence ID" value="RZI30040.1"/>
    <property type="molecule type" value="Genomic_DNA"/>
</dbReference>
<gene>
    <name evidence="1" type="ORF">EUX57_19595</name>
</gene>
<name>A0A4V2DXC1_9PSED</name>
<accession>A0A4V2DXC1</accession>
<reference evidence="1 2" key="1">
    <citation type="submission" date="2019-02" db="EMBL/GenBank/DDBJ databases">
        <title>Pseudomonas spp from wheat grain.</title>
        <authorList>
            <person name="Cho G.-S."/>
            <person name="Franz C.M.A.P."/>
        </authorList>
    </citation>
    <scope>NUCLEOTIDE SEQUENCE [LARGE SCALE GENOMIC DNA]</scope>
    <source>
        <strain evidence="1 2">133NRW</strain>
    </source>
</reference>
<evidence type="ECO:0000313" key="1">
    <source>
        <dbReference type="EMBL" id="RZI30040.1"/>
    </source>
</evidence>
<protein>
    <submittedName>
        <fullName evidence="1">Uncharacterized protein</fullName>
    </submittedName>
</protein>
<sequence length="63" mass="6782">MPPIAVCQLAHRYLADCYRSIGTYTTFQTVAANGNHDAKRVALDLDLLVISGAPLNHAGRTQA</sequence>
<evidence type="ECO:0000313" key="2">
    <source>
        <dbReference type="Proteomes" id="UP000293369"/>
    </source>
</evidence>